<keyword evidence="2" id="KW-1185">Reference proteome</keyword>
<dbReference type="GeneID" id="28740784"/>
<dbReference type="OrthoDB" id="4149149at2759"/>
<organism evidence="1 2">
    <name type="scientific">Cyphellophora attinorum</name>
    <dbReference type="NCBI Taxonomy" id="1664694"/>
    <lineage>
        <taxon>Eukaryota</taxon>
        <taxon>Fungi</taxon>
        <taxon>Dikarya</taxon>
        <taxon>Ascomycota</taxon>
        <taxon>Pezizomycotina</taxon>
        <taxon>Eurotiomycetes</taxon>
        <taxon>Chaetothyriomycetidae</taxon>
        <taxon>Chaetothyriales</taxon>
        <taxon>Cyphellophoraceae</taxon>
        <taxon>Cyphellophora</taxon>
    </lineage>
</organism>
<dbReference type="AlphaFoldDB" id="A0A0N1H9T8"/>
<sequence>MGDTRCANPEYQFDVDVLMLEYLLHHAIRAHLVAAQHQPNDIMGELIEDECGGSHEVEDEEGKDKAWAATRTRTAFTQFQQKFQGLHPDYQPEPGRAFDGMLFESLLLVEAAKLSDVGASVIAPQFDDTDELRQCIARRTKITDLVAVTAEARPDVQIPSKASTSPQKKSQKRHPTFLLLHRFMILNARLLEQLPGKTITEEWMQIAGSLMQLAALETIDGLNDSATNSSNSVEQVCPTIIDCFAYHHVPVLKQLKEPGGVDISEDFGLDCWLMEEEQAISDMFRSCEDTWGIIRQRYLDELPTDPVGNLAHRQEEYHAMMDKVMKSVYDCLADIFRINSLPEISGKPALVQIEEGGLTGMSGEDFQMFAERVGLAKIYEP</sequence>
<dbReference type="Proteomes" id="UP000038010">
    <property type="component" value="Unassembled WGS sequence"/>
</dbReference>
<reference evidence="1 2" key="1">
    <citation type="submission" date="2015-06" db="EMBL/GenBank/DDBJ databases">
        <title>Draft genome of the ant-associated black yeast Phialophora attae CBS 131958.</title>
        <authorList>
            <person name="Moreno L.F."/>
            <person name="Stielow B.J."/>
            <person name="de Hoog S."/>
            <person name="Vicente V.A."/>
            <person name="Weiss V.A."/>
            <person name="de Vries M."/>
            <person name="Cruz L.M."/>
            <person name="Souza E.M."/>
        </authorList>
    </citation>
    <scope>NUCLEOTIDE SEQUENCE [LARGE SCALE GENOMIC DNA]</scope>
    <source>
        <strain evidence="1 2">CBS 131958</strain>
    </source>
</reference>
<protein>
    <submittedName>
        <fullName evidence="1">Uncharacterized protein</fullName>
    </submittedName>
</protein>
<dbReference type="EMBL" id="LFJN01000003">
    <property type="protein sequence ID" value="KPI44506.1"/>
    <property type="molecule type" value="Genomic_DNA"/>
</dbReference>
<dbReference type="RefSeq" id="XP_018004469.1">
    <property type="nucleotide sequence ID" value="XM_018148904.1"/>
</dbReference>
<dbReference type="VEuPathDB" id="FungiDB:AB675_8457"/>
<evidence type="ECO:0000313" key="1">
    <source>
        <dbReference type="EMBL" id="KPI44506.1"/>
    </source>
</evidence>
<accession>A0A0N1H9T8</accession>
<proteinExistence type="predicted"/>
<name>A0A0N1H9T8_9EURO</name>
<comment type="caution">
    <text evidence="1">The sequence shown here is derived from an EMBL/GenBank/DDBJ whole genome shotgun (WGS) entry which is preliminary data.</text>
</comment>
<gene>
    <name evidence="1" type="ORF">AB675_8457</name>
</gene>
<evidence type="ECO:0000313" key="2">
    <source>
        <dbReference type="Proteomes" id="UP000038010"/>
    </source>
</evidence>